<evidence type="ECO:0000256" key="3">
    <source>
        <dbReference type="ARBA" id="ARBA00005745"/>
    </source>
</evidence>
<comment type="function">
    <text evidence="1">Component of the type II secretion system inner membrane complex required for the energy-dependent secretion of extracellular factors such as proteases and toxins from the periplasm.</text>
</comment>
<organism evidence="14 15">
    <name type="scientific">Anaerobaca lacustris</name>
    <dbReference type="NCBI Taxonomy" id="3044600"/>
    <lineage>
        <taxon>Bacteria</taxon>
        <taxon>Pseudomonadati</taxon>
        <taxon>Planctomycetota</taxon>
        <taxon>Phycisphaerae</taxon>
        <taxon>Sedimentisphaerales</taxon>
        <taxon>Anaerobacaceae</taxon>
        <taxon>Anaerobaca</taxon>
    </lineage>
</organism>
<keyword evidence="8 12" id="KW-1133">Transmembrane helix</keyword>
<dbReference type="EMBL" id="JASCXX010000001">
    <property type="protein sequence ID" value="MDI6447626.1"/>
    <property type="molecule type" value="Genomic_DNA"/>
</dbReference>
<keyword evidence="15" id="KW-1185">Reference proteome</keyword>
<evidence type="ECO:0000256" key="2">
    <source>
        <dbReference type="ARBA" id="ARBA00004429"/>
    </source>
</evidence>
<feature type="transmembrane region" description="Helical" evidence="12">
    <location>
        <begin position="176"/>
        <end position="198"/>
    </location>
</feature>
<keyword evidence="6" id="KW-0997">Cell inner membrane</keyword>
<dbReference type="PANTHER" id="PTHR30012">
    <property type="entry name" value="GENERAL SECRETION PATHWAY PROTEIN"/>
    <property type="match status" value="1"/>
</dbReference>
<sequence length="416" mass="45384">MPVFQYVALDSQGVEIKDEIEALSEKEAISKIRNMGYFPTRVKSKAATRQVGKAAAKPRSRRGARAKVKVKYVTEFARQLSTLQDAGLPILRSLRILEEQQKSGAFKRIIGYVADDIEGGSTLSEAMGKYGRCFDRLFVNMVAAGESGGVLDLILARIADFKEKAIRLKGRVKSAMIYPIVVLAAAFLIVLGLMMFVIPQFSSVLEEMVGGKLNPVTTTVLGISGWIAFRYGWAWMIGVPIATIIAIQFARRFQPVRYVLDGVNLRLPVIGQLSSKVSITRWTRTLGTLISAGVPILDAINVTRETAGNEVYAKLLGNIHNSIRQGDTFAAPLRQSKTIDMLVSNMVAVGEETGDLDKMLLKVADNYDEQVDVLVGGLMSMLEPIMIIVLGSIVMVIVLAVFLPMIQVITSLSAAG</sequence>
<evidence type="ECO:0000256" key="5">
    <source>
        <dbReference type="ARBA" id="ARBA00022475"/>
    </source>
</evidence>
<dbReference type="InterPro" id="IPR001992">
    <property type="entry name" value="T2SS_GspF/T4SS_PilC_CS"/>
</dbReference>
<keyword evidence="7 11" id="KW-0812">Transmembrane</keyword>
<evidence type="ECO:0000256" key="10">
    <source>
        <dbReference type="ARBA" id="ARBA00030750"/>
    </source>
</evidence>
<evidence type="ECO:0000256" key="11">
    <source>
        <dbReference type="RuleBase" id="RU003923"/>
    </source>
</evidence>
<gene>
    <name evidence="14" type="ORF">QJ522_01115</name>
</gene>
<comment type="similarity">
    <text evidence="3 11">Belongs to the GSP F family.</text>
</comment>
<evidence type="ECO:0000313" key="15">
    <source>
        <dbReference type="Proteomes" id="UP001431776"/>
    </source>
</evidence>
<accession>A0AAW6TUR5</accession>
<evidence type="ECO:0000256" key="1">
    <source>
        <dbReference type="ARBA" id="ARBA00002684"/>
    </source>
</evidence>
<name>A0AAW6TUR5_9BACT</name>
<evidence type="ECO:0000256" key="8">
    <source>
        <dbReference type="ARBA" id="ARBA00022989"/>
    </source>
</evidence>
<keyword evidence="5" id="KW-1003">Cell membrane</keyword>
<reference evidence="14" key="1">
    <citation type="submission" date="2023-05" db="EMBL/GenBank/DDBJ databases">
        <title>Anaerotaeda fermentans gen. nov., sp. nov., a novel anaerobic planctomycete of the new family within the order Sedimentisphaerales isolated from Taman Peninsula, Russia.</title>
        <authorList>
            <person name="Khomyakova M.A."/>
            <person name="Merkel A.Y."/>
            <person name="Slobodkin A.I."/>
        </authorList>
    </citation>
    <scope>NUCLEOTIDE SEQUENCE</scope>
    <source>
        <strain evidence="14">M17dextr</strain>
    </source>
</reference>
<evidence type="ECO:0000256" key="7">
    <source>
        <dbReference type="ARBA" id="ARBA00022692"/>
    </source>
</evidence>
<dbReference type="GO" id="GO:0009306">
    <property type="term" value="P:protein secretion"/>
    <property type="evidence" value="ECO:0007669"/>
    <property type="project" value="InterPro"/>
</dbReference>
<dbReference type="PRINTS" id="PR00812">
    <property type="entry name" value="BCTERIALGSPF"/>
</dbReference>
<dbReference type="Gene3D" id="1.20.81.30">
    <property type="entry name" value="Type II secretion system (T2SS), domain F"/>
    <property type="match status" value="2"/>
</dbReference>
<evidence type="ECO:0000256" key="9">
    <source>
        <dbReference type="ARBA" id="ARBA00023136"/>
    </source>
</evidence>
<feature type="transmembrane region" description="Helical" evidence="12">
    <location>
        <begin position="385"/>
        <end position="406"/>
    </location>
</feature>
<dbReference type="AlphaFoldDB" id="A0AAW6TUR5"/>
<dbReference type="Proteomes" id="UP001431776">
    <property type="component" value="Unassembled WGS sequence"/>
</dbReference>
<comment type="caution">
    <text evidence="14">The sequence shown here is derived from an EMBL/GenBank/DDBJ whole genome shotgun (WGS) entry which is preliminary data.</text>
</comment>
<evidence type="ECO:0000256" key="4">
    <source>
        <dbReference type="ARBA" id="ARBA00022448"/>
    </source>
</evidence>
<proteinExistence type="inferred from homology"/>
<evidence type="ECO:0000256" key="12">
    <source>
        <dbReference type="SAM" id="Phobius"/>
    </source>
</evidence>
<dbReference type="GO" id="GO:0005886">
    <property type="term" value="C:plasma membrane"/>
    <property type="evidence" value="ECO:0007669"/>
    <property type="project" value="UniProtKB-SubCell"/>
</dbReference>
<evidence type="ECO:0000313" key="14">
    <source>
        <dbReference type="EMBL" id="MDI6447626.1"/>
    </source>
</evidence>
<dbReference type="PANTHER" id="PTHR30012:SF0">
    <property type="entry name" value="TYPE II SECRETION SYSTEM PROTEIN F-RELATED"/>
    <property type="match status" value="1"/>
</dbReference>
<feature type="domain" description="Type II secretion system protein GspF" evidence="13">
    <location>
        <begin position="76"/>
        <end position="199"/>
    </location>
</feature>
<comment type="subcellular location">
    <subcellularLocation>
        <location evidence="2">Cell inner membrane</location>
        <topology evidence="2">Multi-pass membrane protein</topology>
    </subcellularLocation>
    <subcellularLocation>
        <location evidence="11">Cell membrane</location>
        <topology evidence="11">Multi-pass membrane protein</topology>
    </subcellularLocation>
</comment>
<dbReference type="PROSITE" id="PS00874">
    <property type="entry name" value="T2SP_F"/>
    <property type="match status" value="1"/>
</dbReference>
<dbReference type="FunFam" id="1.20.81.30:FF:000001">
    <property type="entry name" value="Type II secretion system protein F"/>
    <property type="match status" value="2"/>
</dbReference>
<dbReference type="InterPro" id="IPR018076">
    <property type="entry name" value="T2SS_GspF_dom"/>
</dbReference>
<protein>
    <recommendedName>
        <fullName evidence="10">General secretion pathway protein F</fullName>
    </recommendedName>
</protein>
<keyword evidence="4 11" id="KW-0813">Transport</keyword>
<dbReference type="InterPro" id="IPR003004">
    <property type="entry name" value="GspF/PilC"/>
</dbReference>
<dbReference type="Pfam" id="PF00482">
    <property type="entry name" value="T2SSF"/>
    <property type="match status" value="2"/>
</dbReference>
<keyword evidence="9 12" id="KW-0472">Membrane</keyword>
<evidence type="ECO:0000256" key="6">
    <source>
        <dbReference type="ARBA" id="ARBA00022519"/>
    </source>
</evidence>
<feature type="transmembrane region" description="Helical" evidence="12">
    <location>
        <begin position="231"/>
        <end position="250"/>
    </location>
</feature>
<feature type="domain" description="Type II secretion system protein GspF" evidence="13">
    <location>
        <begin position="282"/>
        <end position="404"/>
    </location>
</feature>
<evidence type="ECO:0000259" key="13">
    <source>
        <dbReference type="Pfam" id="PF00482"/>
    </source>
</evidence>
<dbReference type="InterPro" id="IPR042094">
    <property type="entry name" value="T2SS_GspF_sf"/>
</dbReference>
<dbReference type="RefSeq" id="WP_349243036.1">
    <property type="nucleotide sequence ID" value="NZ_JASCXX010000001.1"/>
</dbReference>